<organism evidence="2 3">
    <name type="scientific">Azohydromonas caseinilytica</name>
    <dbReference type="NCBI Taxonomy" id="2728836"/>
    <lineage>
        <taxon>Bacteria</taxon>
        <taxon>Pseudomonadati</taxon>
        <taxon>Pseudomonadota</taxon>
        <taxon>Betaproteobacteria</taxon>
        <taxon>Burkholderiales</taxon>
        <taxon>Sphaerotilaceae</taxon>
        <taxon>Azohydromonas</taxon>
    </lineage>
</organism>
<dbReference type="RefSeq" id="WP_169162619.1">
    <property type="nucleotide sequence ID" value="NZ_JABBFW010000021.1"/>
</dbReference>
<dbReference type="PROSITE" id="PS51186">
    <property type="entry name" value="GNAT"/>
    <property type="match status" value="1"/>
</dbReference>
<name>A0A848FHN9_9BURK</name>
<sequence length="161" mass="18319">MPVHITEAVFPRDTAALQAVIREYVAWLDMDLSYRGFEQEMARFEQIFTLPSGLFLLARSEAVIAGCVGLLRHDDRSAEVKRLYVRPGFRGQRLGRRLLEQLIERARGLGFERLILDAVPQTVVAQGVYEAMGFERTEAYYQAPSPGTKFYEFKLSAETTP</sequence>
<evidence type="ECO:0000313" key="3">
    <source>
        <dbReference type="Proteomes" id="UP000574067"/>
    </source>
</evidence>
<dbReference type="PANTHER" id="PTHR43305:SF1">
    <property type="entry name" value="FAMILY N-ACETYLTRANSFERASE, PUTATIVE (AFU_ORTHOLOGUE AFUA_2G01380)-RELATED"/>
    <property type="match status" value="1"/>
</dbReference>
<keyword evidence="3" id="KW-1185">Reference proteome</keyword>
<keyword evidence="2" id="KW-0808">Transferase</keyword>
<dbReference type="Proteomes" id="UP000574067">
    <property type="component" value="Unassembled WGS sequence"/>
</dbReference>
<dbReference type="CDD" id="cd04301">
    <property type="entry name" value="NAT_SF"/>
    <property type="match status" value="1"/>
</dbReference>
<gene>
    <name evidence="2" type="ORF">HHL10_22365</name>
</gene>
<accession>A0A848FHN9</accession>
<proteinExistence type="predicted"/>
<dbReference type="Gene3D" id="3.40.630.30">
    <property type="match status" value="1"/>
</dbReference>
<dbReference type="SUPFAM" id="SSF55729">
    <property type="entry name" value="Acyl-CoA N-acyltransferases (Nat)"/>
    <property type="match status" value="1"/>
</dbReference>
<evidence type="ECO:0000313" key="2">
    <source>
        <dbReference type="EMBL" id="NML17720.1"/>
    </source>
</evidence>
<evidence type="ECO:0000259" key="1">
    <source>
        <dbReference type="PROSITE" id="PS51186"/>
    </source>
</evidence>
<dbReference type="GO" id="GO:0016747">
    <property type="term" value="F:acyltransferase activity, transferring groups other than amino-acyl groups"/>
    <property type="evidence" value="ECO:0007669"/>
    <property type="project" value="InterPro"/>
</dbReference>
<dbReference type="InterPro" id="IPR000182">
    <property type="entry name" value="GNAT_dom"/>
</dbReference>
<dbReference type="InterPro" id="IPR016181">
    <property type="entry name" value="Acyl_CoA_acyltransferase"/>
</dbReference>
<dbReference type="InterPro" id="IPR052777">
    <property type="entry name" value="Acetyltransferase_Enz"/>
</dbReference>
<dbReference type="EMBL" id="JABBFW010000021">
    <property type="protein sequence ID" value="NML17720.1"/>
    <property type="molecule type" value="Genomic_DNA"/>
</dbReference>
<dbReference type="AlphaFoldDB" id="A0A848FHN9"/>
<dbReference type="PANTHER" id="PTHR43305">
    <property type="entry name" value="FAMILY N-ACETYLTRANSFERASE, PUTATIVE (AFU_ORTHOLOGUE AFUA_2G01380)-RELATED"/>
    <property type="match status" value="1"/>
</dbReference>
<protein>
    <submittedName>
        <fullName evidence="2">GNAT family N-acetyltransferase</fullName>
    </submittedName>
</protein>
<reference evidence="2 3" key="1">
    <citation type="submission" date="2020-04" db="EMBL/GenBank/DDBJ databases">
        <title>Azohydromonas sp. isolated from soil.</title>
        <authorList>
            <person name="Dahal R.H."/>
        </authorList>
    </citation>
    <scope>NUCLEOTIDE SEQUENCE [LARGE SCALE GENOMIC DNA]</scope>
    <source>
        <strain evidence="2 3">G-1-1-14</strain>
    </source>
</reference>
<dbReference type="Pfam" id="PF00583">
    <property type="entry name" value="Acetyltransf_1"/>
    <property type="match status" value="1"/>
</dbReference>
<comment type="caution">
    <text evidence="2">The sequence shown here is derived from an EMBL/GenBank/DDBJ whole genome shotgun (WGS) entry which is preliminary data.</text>
</comment>
<feature type="domain" description="N-acetyltransferase" evidence="1">
    <location>
        <begin position="3"/>
        <end position="158"/>
    </location>
</feature>